<proteinExistence type="inferred from homology"/>
<comment type="caution">
    <text evidence="4">Lacks conserved residue(s) required for the propagation of feature annotation.</text>
</comment>
<comment type="cofactor">
    <cofactor evidence="4">
        <name>NADP(+)</name>
        <dbReference type="ChEBI" id="CHEBI:58349"/>
    </cofactor>
    <text evidence="4">Binds 1 NADP(+) per subunit.</text>
</comment>
<feature type="binding site" evidence="4">
    <location>
        <begin position="31"/>
        <end position="32"/>
    </location>
    <ligand>
        <name>NADP(+)</name>
        <dbReference type="ChEBI" id="CHEBI:58349"/>
    </ligand>
</feature>
<comment type="function">
    <text evidence="4">Catalyzes the interconversion between ADP-D-glycero-beta-D-manno-heptose and ADP-L-glycero-beta-D-manno-heptose via an epimerization at carbon 6 of the heptose.</text>
</comment>
<feature type="binding site" evidence="4">
    <location>
        <position position="213"/>
    </location>
    <ligand>
        <name>substrate</name>
    </ligand>
</feature>
<dbReference type="Proteomes" id="UP000601990">
    <property type="component" value="Unassembled WGS sequence"/>
</dbReference>
<comment type="domain">
    <text evidence="4">Contains a large N-terminal NADP-binding domain, and a smaller C-terminal substrate-binding domain.</text>
</comment>
<evidence type="ECO:0000256" key="2">
    <source>
        <dbReference type="ARBA" id="ARBA00023235"/>
    </source>
</evidence>
<comment type="subunit">
    <text evidence="4">Homopentamer.</text>
</comment>
<feature type="binding site" evidence="4">
    <location>
        <begin position="75"/>
        <end position="79"/>
    </location>
    <ligand>
        <name>NADP(+)</name>
        <dbReference type="ChEBI" id="CHEBI:58349"/>
    </ligand>
</feature>
<keyword evidence="3 4" id="KW-0119">Carbohydrate metabolism</keyword>
<dbReference type="NCBIfam" id="TIGR02197">
    <property type="entry name" value="heptose_epim"/>
    <property type="match status" value="1"/>
</dbReference>
<feature type="binding site" evidence="4">
    <location>
        <position position="179"/>
    </location>
    <ligand>
        <name>substrate</name>
    </ligand>
</feature>
<feature type="binding site" evidence="4">
    <location>
        <position position="186"/>
    </location>
    <ligand>
        <name>substrate</name>
    </ligand>
</feature>
<dbReference type="InterPro" id="IPR001509">
    <property type="entry name" value="Epimerase_deHydtase"/>
</dbReference>
<evidence type="ECO:0000313" key="7">
    <source>
        <dbReference type="Proteomes" id="UP000601990"/>
    </source>
</evidence>
<evidence type="ECO:0000313" key="6">
    <source>
        <dbReference type="EMBL" id="NMF91716.1"/>
    </source>
</evidence>
<dbReference type="PANTHER" id="PTHR43103">
    <property type="entry name" value="NUCLEOSIDE-DIPHOSPHATE-SUGAR EPIMERASE"/>
    <property type="match status" value="1"/>
</dbReference>
<feature type="binding site" evidence="4">
    <location>
        <position position="143"/>
    </location>
    <ligand>
        <name>NADP(+)</name>
        <dbReference type="ChEBI" id="CHEBI:58349"/>
    </ligand>
</feature>
<dbReference type="SUPFAM" id="SSF51735">
    <property type="entry name" value="NAD(P)-binding Rossmann-fold domains"/>
    <property type="match status" value="1"/>
</dbReference>
<feature type="domain" description="NAD-dependent epimerase/dehydratase" evidence="5">
    <location>
        <begin position="2"/>
        <end position="241"/>
    </location>
</feature>
<comment type="similarity">
    <text evidence="4">Belongs to the NAD(P)-dependent epimerase/dehydratase family. HldD subfamily.</text>
</comment>
<feature type="binding site" evidence="4">
    <location>
        <begin position="10"/>
        <end position="11"/>
    </location>
    <ligand>
        <name>NADP(+)</name>
        <dbReference type="ChEBI" id="CHEBI:58349"/>
    </ligand>
</feature>
<dbReference type="Gene3D" id="3.90.25.10">
    <property type="entry name" value="UDP-galactose 4-epimerase, domain 1"/>
    <property type="match status" value="1"/>
</dbReference>
<feature type="active site" description="Proton acceptor" evidence="4">
    <location>
        <position position="177"/>
    </location>
</feature>
<feature type="binding site" evidence="4">
    <location>
        <position position="169"/>
    </location>
    <ligand>
        <name>NADP(+)</name>
        <dbReference type="ChEBI" id="CHEBI:58349"/>
    </ligand>
</feature>
<dbReference type="PANTHER" id="PTHR43103:SF3">
    <property type="entry name" value="ADP-L-GLYCERO-D-MANNO-HEPTOSE-6-EPIMERASE"/>
    <property type="match status" value="1"/>
</dbReference>
<comment type="catalytic activity">
    <reaction evidence="4">
        <text>ADP-D-glycero-beta-D-manno-heptose = ADP-L-glycero-beta-D-manno-heptose</text>
        <dbReference type="Rhea" id="RHEA:17577"/>
        <dbReference type="ChEBI" id="CHEBI:59967"/>
        <dbReference type="ChEBI" id="CHEBI:61506"/>
        <dbReference type="EC" id="5.1.3.20"/>
    </reaction>
</comment>
<sequence length="319" mass="35539">MIIVTGGAGFIGSNIVQGLNARGITDILVVDDLTDGHKCLNLADADIRDYIDKDDFLRRVEANDDFGPVEAIFHEGACSSTTEWDGRFVMAVNYEYTKALLAWAVARKVPLLYASSASVYGMGPTFRESREFERPLNMYAYSKFLFDCHLRRFAAGIDSQVVGLRYFNVYGPREQHKGSMASVAYHFHNQLNDSGRLRLFEGADGYGPGEQQRDFIHVDDVVAVNLWLLDNPGVRGIFNVGTGRAQSFNEVAHAALSWHKGSAGGGGIDYIAFPEHLRGRYQSYTQADITALRQAGYEGEFMPVEIGVPRYLEWLALRD</sequence>
<feature type="active site" description="Proton acceptor" evidence="4">
    <location>
        <position position="139"/>
    </location>
</feature>
<gene>
    <name evidence="6" type="primary">rfaD</name>
    <name evidence="4" type="synonym">hldD</name>
    <name evidence="6" type="ORF">GO608_00010</name>
</gene>
<name>A0ABX1MWS0_9RHOO</name>
<evidence type="ECO:0000256" key="3">
    <source>
        <dbReference type="ARBA" id="ARBA00023277"/>
    </source>
</evidence>
<feature type="binding site" evidence="4">
    <location>
        <position position="281"/>
    </location>
    <ligand>
        <name>substrate</name>
    </ligand>
</feature>
<feature type="binding site" evidence="4">
    <location>
        <position position="38"/>
    </location>
    <ligand>
        <name>NADP(+)</name>
        <dbReference type="ChEBI" id="CHEBI:58349"/>
    </ligand>
</feature>
<dbReference type="GO" id="GO:0008712">
    <property type="term" value="F:ADP-glyceromanno-heptose 6-epimerase activity"/>
    <property type="evidence" value="ECO:0007669"/>
    <property type="project" value="UniProtKB-EC"/>
</dbReference>
<dbReference type="HAMAP" id="MF_01601">
    <property type="entry name" value="Heptose_epimerase"/>
    <property type="match status" value="1"/>
</dbReference>
<protein>
    <recommendedName>
        <fullName evidence="4">ADP-L-glycero-D-manno-heptose-6-epimerase</fullName>
        <ecNumber evidence="4">5.1.3.20</ecNumber>
    </recommendedName>
    <alternativeName>
        <fullName evidence="4">ADP-L-glycero-beta-D-manno-heptose-6-epimerase</fullName>
        <shortName evidence="4">ADP-glyceromanno-heptose 6-epimerase</shortName>
        <shortName evidence="4">ADP-hep 6-epimerase</shortName>
        <shortName evidence="4">AGME</shortName>
    </alternativeName>
</protein>
<feature type="binding site" evidence="4">
    <location>
        <begin position="200"/>
        <end position="203"/>
    </location>
    <ligand>
        <name>substrate</name>
    </ligand>
</feature>
<dbReference type="EC" id="5.1.3.20" evidence="4"/>
<feature type="binding site" evidence="4">
    <location>
        <position position="168"/>
    </location>
    <ligand>
        <name>substrate</name>
    </ligand>
</feature>
<keyword evidence="2 4" id="KW-0413">Isomerase</keyword>
<evidence type="ECO:0000256" key="1">
    <source>
        <dbReference type="ARBA" id="ARBA00022857"/>
    </source>
</evidence>
<feature type="binding site" evidence="4">
    <location>
        <position position="177"/>
    </location>
    <ligand>
        <name>NADP(+)</name>
        <dbReference type="ChEBI" id="CHEBI:58349"/>
    </ligand>
</feature>
<dbReference type="InterPro" id="IPR011912">
    <property type="entry name" value="Heptose_epim"/>
</dbReference>
<dbReference type="CDD" id="cd05248">
    <property type="entry name" value="ADP_GME_SDR_e"/>
    <property type="match status" value="1"/>
</dbReference>
<dbReference type="Pfam" id="PF01370">
    <property type="entry name" value="Epimerase"/>
    <property type="match status" value="1"/>
</dbReference>
<evidence type="ECO:0000256" key="4">
    <source>
        <dbReference type="HAMAP-Rule" id="MF_01601"/>
    </source>
</evidence>
<dbReference type="InterPro" id="IPR036291">
    <property type="entry name" value="NAD(P)-bd_dom_sf"/>
</dbReference>
<keyword evidence="1 4" id="KW-0521">NADP</keyword>
<keyword evidence="7" id="KW-1185">Reference proteome</keyword>
<accession>A0ABX1MWS0</accession>
<organism evidence="6 7">
    <name type="scientific">Aromatoleum buckelii</name>
    <dbReference type="NCBI Taxonomy" id="200254"/>
    <lineage>
        <taxon>Bacteria</taxon>
        <taxon>Pseudomonadati</taxon>
        <taxon>Pseudomonadota</taxon>
        <taxon>Betaproteobacteria</taxon>
        <taxon>Rhodocyclales</taxon>
        <taxon>Rhodocyclaceae</taxon>
        <taxon>Aromatoleum</taxon>
    </lineage>
</organism>
<dbReference type="EMBL" id="WTVH01000001">
    <property type="protein sequence ID" value="NMF91716.1"/>
    <property type="molecule type" value="Genomic_DNA"/>
</dbReference>
<evidence type="ECO:0000259" key="5">
    <source>
        <dbReference type="Pfam" id="PF01370"/>
    </source>
</evidence>
<comment type="pathway">
    <text evidence="4">Nucleotide-sugar biosynthesis; ADP-L-glycero-beta-D-manno-heptose biosynthesis; ADP-L-glycero-beta-D-manno-heptose from D-glycero-beta-D-manno-heptose 7-phosphate: step 4/4.</text>
</comment>
<dbReference type="RefSeq" id="WP_169197081.1">
    <property type="nucleotide sequence ID" value="NZ_WTVH02000008.1"/>
</dbReference>
<dbReference type="Gene3D" id="3.40.50.720">
    <property type="entry name" value="NAD(P)-binding Rossmann-like Domain"/>
    <property type="match status" value="1"/>
</dbReference>
<reference evidence="6" key="1">
    <citation type="submission" date="2019-12" db="EMBL/GenBank/DDBJ databases">
        <title>Comparative genomics gives insights into the taxonomy of the Azoarcus-Aromatoleum group and reveals separate origins of nif in the plant-associated Azoarcus and non-plant-associated Aromatoleum sub-groups.</title>
        <authorList>
            <person name="Lafos M."/>
            <person name="Maluk M."/>
            <person name="Batista M."/>
            <person name="Junghare M."/>
            <person name="Carmona M."/>
            <person name="Faoro H."/>
            <person name="Cruz L.M."/>
            <person name="Battistoni F."/>
            <person name="De Souza E."/>
            <person name="Pedrosa F."/>
            <person name="Chen W.-M."/>
            <person name="Poole P.S."/>
            <person name="Dixon R.A."/>
            <person name="James E.K."/>
        </authorList>
    </citation>
    <scope>NUCLEOTIDE SEQUENCE</scope>
    <source>
        <strain evidence="6">U120</strain>
    </source>
</reference>
<comment type="caution">
    <text evidence="6">The sequence shown here is derived from an EMBL/GenBank/DDBJ whole genome shotgun (WGS) entry which is preliminary data.</text>
</comment>
<feature type="binding site" evidence="4">
    <location>
        <position position="53"/>
    </location>
    <ligand>
        <name>NADP(+)</name>
        <dbReference type="ChEBI" id="CHEBI:58349"/>
    </ligand>
</feature>